<evidence type="ECO:0000313" key="2">
    <source>
        <dbReference type="Proteomes" id="UP001295684"/>
    </source>
</evidence>
<reference evidence="1" key="1">
    <citation type="submission" date="2023-07" db="EMBL/GenBank/DDBJ databases">
        <authorList>
            <consortium name="AG Swart"/>
            <person name="Singh M."/>
            <person name="Singh A."/>
            <person name="Seah K."/>
            <person name="Emmerich C."/>
        </authorList>
    </citation>
    <scope>NUCLEOTIDE SEQUENCE</scope>
    <source>
        <strain evidence="1">DP1</strain>
    </source>
</reference>
<evidence type="ECO:0000313" key="1">
    <source>
        <dbReference type="EMBL" id="CAI2385585.1"/>
    </source>
</evidence>
<organism evidence="1 2">
    <name type="scientific">Euplotes crassus</name>
    <dbReference type="NCBI Taxonomy" id="5936"/>
    <lineage>
        <taxon>Eukaryota</taxon>
        <taxon>Sar</taxon>
        <taxon>Alveolata</taxon>
        <taxon>Ciliophora</taxon>
        <taxon>Intramacronucleata</taxon>
        <taxon>Spirotrichea</taxon>
        <taxon>Hypotrichia</taxon>
        <taxon>Euplotida</taxon>
        <taxon>Euplotidae</taxon>
        <taxon>Moneuplotes</taxon>
    </lineage>
</organism>
<dbReference type="Proteomes" id="UP001295684">
    <property type="component" value="Unassembled WGS sequence"/>
</dbReference>
<accession>A0AAD1Y726</accession>
<proteinExistence type="predicted"/>
<sequence length="52" mass="5935">MTNRCYLNRIVKNKANRGVFLNYMVSLLDHIEETGITELCIVGILAYNCSIN</sequence>
<protein>
    <submittedName>
        <fullName evidence="1">Uncharacterized protein</fullName>
    </submittedName>
</protein>
<comment type="caution">
    <text evidence="1">The sequence shown here is derived from an EMBL/GenBank/DDBJ whole genome shotgun (WGS) entry which is preliminary data.</text>
</comment>
<keyword evidence="2" id="KW-1185">Reference proteome</keyword>
<dbReference type="AlphaFoldDB" id="A0AAD1Y726"/>
<name>A0AAD1Y726_EUPCR</name>
<gene>
    <name evidence="1" type="ORF">ECRASSUSDP1_LOCUS27162</name>
</gene>
<dbReference type="EMBL" id="CAMPGE010028016">
    <property type="protein sequence ID" value="CAI2385585.1"/>
    <property type="molecule type" value="Genomic_DNA"/>
</dbReference>